<feature type="transmembrane region" description="Helical" evidence="1">
    <location>
        <begin position="286"/>
        <end position="306"/>
    </location>
</feature>
<evidence type="ECO:0000256" key="1">
    <source>
        <dbReference type="SAM" id="Phobius"/>
    </source>
</evidence>
<keyword evidence="1" id="KW-1133">Transmembrane helix</keyword>
<dbReference type="PANTHER" id="PTHR48090:SF7">
    <property type="entry name" value="RFBJ PROTEIN"/>
    <property type="match status" value="1"/>
</dbReference>
<protein>
    <submittedName>
        <fullName evidence="3">Glycosyltransferase family 2 protein</fullName>
    </submittedName>
</protein>
<reference evidence="3" key="1">
    <citation type="submission" date="2021-10" db="EMBL/GenBank/DDBJ databases">
        <authorList>
            <person name="Lyu M."/>
            <person name="Wang X."/>
            <person name="Meng X."/>
            <person name="Xu K."/>
        </authorList>
    </citation>
    <scope>NUCLEOTIDE SEQUENCE</scope>
    <source>
        <strain evidence="3">A6</strain>
    </source>
</reference>
<keyword evidence="1" id="KW-0812">Transmembrane</keyword>
<feature type="domain" description="Glycosyltransferase 2-like" evidence="2">
    <location>
        <begin position="9"/>
        <end position="173"/>
    </location>
</feature>
<dbReference type="InterPro" id="IPR029044">
    <property type="entry name" value="Nucleotide-diphossugar_trans"/>
</dbReference>
<dbReference type="SUPFAM" id="SSF53448">
    <property type="entry name" value="Nucleotide-diphospho-sugar transferases"/>
    <property type="match status" value="1"/>
</dbReference>
<dbReference type="InterPro" id="IPR001173">
    <property type="entry name" value="Glyco_trans_2-like"/>
</dbReference>
<accession>A0ABS8JG63</accession>
<comment type="caution">
    <text evidence="3">The sequence shown here is derived from an EMBL/GenBank/DDBJ whole genome shotgun (WGS) entry which is preliminary data.</text>
</comment>
<dbReference type="RefSeq" id="WP_230526184.1">
    <property type="nucleotide sequence ID" value="NZ_JAJGAK010000001.1"/>
</dbReference>
<dbReference type="Pfam" id="PF00535">
    <property type="entry name" value="Glycos_transf_2"/>
    <property type="match status" value="1"/>
</dbReference>
<evidence type="ECO:0000313" key="3">
    <source>
        <dbReference type="EMBL" id="MCC8362598.1"/>
    </source>
</evidence>
<proteinExistence type="predicted"/>
<feature type="transmembrane region" description="Helical" evidence="1">
    <location>
        <begin position="246"/>
        <end position="266"/>
    </location>
</feature>
<dbReference type="Proteomes" id="UP001165293">
    <property type="component" value="Unassembled WGS sequence"/>
</dbReference>
<keyword evidence="4" id="KW-1185">Reference proteome</keyword>
<name>A0ABS8JG63_9GAMM</name>
<sequence>MTPEAPAICVVIPSYRVREHVLGVIERIPDSVGRIYVVDDACPEHSGDFVQANCRDPRVQVLRNPVNLGVGGAVMAGYAQALVDGADVVVKVDGDGQMDPALIPRFVAPLLQGKADYTKGNRFFDLRVMSRMPFVRLVGNAGLSFMTKLSTGYWSIFDPTNGYTAIHRRALSHLPLESISKRYFFETDMLFRLNTLRAVVRDINMDAVYGDEKSSLRVTKVLPEFAVRHAVTFAKRIFYNYFLRDFSIASVELVAGVCLLGFGIVFGASEWVQSIRTDVPSTAGTVMISALSIILGLQLVLAFLAYDISATPRDPMDRT</sequence>
<evidence type="ECO:0000259" key="2">
    <source>
        <dbReference type="Pfam" id="PF00535"/>
    </source>
</evidence>
<keyword evidence="1" id="KW-0472">Membrane</keyword>
<organism evidence="3 4">
    <name type="scientific">Noviluteimonas lactosilytica</name>
    <dbReference type="NCBI Taxonomy" id="2888523"/>
    <lineage>
        <taxon>Bacteria</taxon>
        <taxon>Pseudomonadati</taxon>
        <taxon>Pseudomonadota</taxon>
        <taxon>Gammaproteobacteria</taxon>
        <taxon>Lysobacterales</taxon>
        <taxon>Lysobacteraceae</taxon>
        <taxon>Noviluteimonas</taxon>
    </lineage>
</organism>
<gene>
    <name evidence="3" type="ORF">LK996_05860</name>
</gene>
<dbReference type="InterPro" id="IPR050256">
    <property type="entry name" value="Glycosyltransferase_2"/>
</dbReference>
<dbReference type="PANTHER" id="PTHR48090">
    <property type="entry name" value="UNDECAPRENYL-PHOSPHATE 4-DEOXY-4-FORMAMIDO-L-ARABINOSE TRANSFERASE-RELATED"/>
    <property type="match status" value="1"/>
</dbReference>
<dbReference type="EMBL" id="JAJGAK010000001">
    <property type="protein sequence ID" value="MCC8362598.1"/>
    <property type="molecule type" value="Genomic_DNA"/>
</dbReference>
<dbReference type="Gene3D" id="3.90.550.10">
    <property type="entry name" value="Spore Coat Polysaccharide Biosynthesis Protein SpsA, Chain A"/>
    <property type="match status" value="1"/>
</dbReference>
<dbReference type="CDD" id="cd04179">
    <property type="entry name" value="DPM_DPG-synthase_like"/>
    <property type="match status" value="1"/>
</dbReference>
<evidence type="ECO:0000313" key="4">
    <source>
        <dbReference type="Proteomes" id="UP001165293"/>
    </source>
</evidence>